<evidence type="ECO:0000256" key="2">
    <source>
        <dbReference type="SAM" id="SignalP"/>
    </source>
</evidence>
<dbReference type="SUPFAM" id="SSF56935">
    <property type="entry name" value="Porins"/>
    <property type="match status" value="1"/>
</dbReference>
<feature type="signal peptide" evidence="2">
    <location>
        <begin position="1"/>
        <end position="20"/>
    </location>
</feature>
<reference evidence="3" key="1">
    <citation type="submission" date="2021-11" db="EMBL/GenBank/DDBJ databases">
        <title>Vibrio ZSDE26 sp. nov. and Vibrio ZSDZ34 sp. nov., isolated from coastal seawater in Qingdao.</title>
        <authorList>
            <person name="Zhang P."/>
        </authorList>
    </citation>
    <scope>NUCLEOTIDE SEQUENCE</scope>
    <source>
        <strain evidence="3">ZSDE26</strain>
    </source>
</reference>
<organism evidence="3 4">
    <name type="scientific">Vibrio amylolyticus</name>
    <dbReference type="NCBI Taxonomy" id="2847292"/>
    <lineage>
        <taxon>Bacteria</taxon>
        <taxon>Pseudomonadati</taxon>
        <taxon>Pseudomonadota</taxon>
        <taxon>Gammaproteobacteria</taxon>
        <taxon>Vibrionales</taxon>
        <taxon>Vibrionaceae</taxon>
        <taxon>Vibrio</taxon>
    </lineage>
</organism>
<keyword evidence="1 2" id="KW-0732">Signal</keyword>
<keyword evidence="4" id="KW-1185">Reference proteome</keyword>
<dbReference type="InterPro" id="IPR053713">
    <property type="entry name" value="Bact_OM_Channel_sf"/>
</dbReference>
<dbReference type="AlphaFoldDB" id="A0A9X1XF46"/>
<accession>A0A9X1XF46</accession>
<protein>
    <recommendedName>
        <fullName evidence="5">Porin</fullName>
    </recommendedName>
</protein>
<evidence type="ECO:0000313" key="3">
    <source>
        <dbReference type="EMBL" id="MCK6261779.1"/>
    </source>
</evidence>
<comment type="caution">
    <text evidence="3">The sequence shown here is derived from an EMBL/GenBank/DDBJ whole genome shotgun (WGS) entry which is preliminary data.</text>
</comment>
<proteinExistence type="predicted"/>
<name>A0A9X1XF46_9VIBR</name>
<feature type="chain" id="PRO_5040754589" description="Porin" evidence="2">
    <location>
        <begin position="21"/>
        <end position="241"/>
    </location>
</feature>
<dbReference type="EMBL" id="JAJHVV010000001">
    <property type="protein sequence ID" value="MCK6261779.1"/>
    <property type="molecule type" value="Genomic_DNA"/>
</dbReference>
<dbReference type="Proteomes" id="UP001139559">
    <property type="component" value="Unassembled WGS sequence"/>
</dbReference>
<gene>
    <name evidence="3" type="ORF">KP803_00665</name>
</gene>
<evidence type="ECO:0000256" key="1">
    <source>
        <dbReference type="ARBA" id="ARBA00022729"/>
    </source>
</evidence>
<dbReference type="RefSeq" id="WP_248006903.1">
    <property type="nucleotide sequence ID" value="NZ_JAJHVV010000001.1"/>
</dbReference>
<evidence type="ECO:0000313" key="4">
    <source>
        <dbReference type="Proteomes" id="UP001139559"/>
    </source>
</evidence>
<sequence>MKKSILTLSLLSIFSYSAIADDSTQSKWNSGVEVDQKFRTSTDKDDNTKKAGDAIGATGLKLFTSFDIEDAGTIGASYKRAGDNNELNLNYTHGFENFWVKGEIEDVYNKDKDHTFKAGLGIGTSLGAFDLNTRYRRDSGYDDSKTGGEAFKDGSKIDRFDFGAGTQLTENVYLKANLIDQTQRNKSHVGAGAKDNFQNFELRATFGGSKYIQPYVEIANEGNFANDKREDSAKIGFVLPF</sequence>
<dbReference type="Gene3D" id="2.40.160.40">
    <property type="entry name" value="monomeric porin ompg"/>
    <property type="match status" value="1"/>
</dbReference>
<evidence type="ECO:0008006" key="5">
    <source>
        <dbReference type="Google" id="ProtNLM"/>
    </source>
</evidence>